<feature type="compositionally biased region" description="Basic and acidic residues" evidence="1">
    <location>
        <begin position="224"/>
        <end position="236"/>
    </location>
</feature>
<feature type="compositionally biased region" description="Pro residues" evidence="1">
    <location>
        <begin position="124"/>
        <end position="134"/>
    </location>
</feature>
<dbReference type="InParanoid" id="A0A0P0WZE2"/>
<dbReference type="AlphaFoldDB" id="A0A0P0WZE2"/>
<proteinExistence type="predicted"/>
<feature type="compositionally biased region" description="Basic and acidic residues" evidence="1">
    <location>
        <begin position="35"/>
        <end position="51"/>
    </location>
</feature>
<feature type="non-terminal residue" evidence="2">
    <location>
        <position position="1"/>
    </location>
</feature>
<keyword evidence="3" id="KW-1185">Reference proteome</keyword>
<evidence type="ECO:0000256" key="1">
    <source>
        <dbReference type="SAM" id="MobiDB-lite"/>
    </source>
</evidence>
<name>A0A0P0WZE2_ORYSJ</name>
<dbReference type="EMBL" id="AP014962">
    <property type="protein sequence ID" value="BAS98706.1"/>
    <property type="molecule type" value="Genomic_DNA"/>
</dbReference>
<accession>A0A0P0WZE2</accession>
<organism evidence="2 3">
    <name type="scientific">Oryza sativa subsp. japonica</name>
    <name type="common">Rice</name>
    <dbReference type="NCBI Taxonomy" id="39947"/>
    <lineage>
        <taxon>Eukaryota</taxon>
        <taxon>Viridiplantae</taxon>
        <taxon>Streptophyta</taxon>
        <taxon>Embryophyta</taxon>
        <taxon>Tracheophyta</taxon>
        <taxon>Spermatophyta</taxon>
        <taxon>Magnoliopsida</taxon>
        <taxon>Liliopsida</taxon>
        <taxon>Poales</taxon>
        <taxon>Poaceae</taxon>
        <taxon>BOP clade</taxon>
        <taxon>Oryzoideae</taxon>
        <taxon>Oryzeae</taxon>
        <taxon>Oryzinae</taxon>
        <taxon>Oryza</taxon>
        <taxon>Oryza sativa</taxon>
    </lineage>
</organism>
<protein>
    <submittedName>
        <fullName evidence="2">Os06g0626766 protein</fullName>
    </submittedName>
</protein>
<feature type="compositionally biased region" description="Low complexity" evidence="1">
    <location>
        <begin position="135"/>
        <end position="144"/>
    </location>
</feature>
<reference evidence="2 3" key="3">
    <citation type="journal article" date="2013" name="Rice">
        <title>Improvement of the Oryza sativa Nipponbare reference genome using next generation sequence and optical map data.</title>
        <authorList>
            <person name="Kawahara Y."/>
            <person name="de la Bastide M."/>
            <person name="Hamilton J.P."/>
            <person name="Kanamori H."/>
            <person name="McCombie W.R."/>
            <person name="Ouyang S."/>
            <person name="Schwartz D.C."/>
            <person name="Tanaka T."/>
            <person name="Wu J."/>
            <person name="Zhou S."/>
            <person name="Childs K.L."/>
            <person name="Davidson R.M."/>
            <person name="Lin H."/>
            <person name="Quesada-Ocampo L."/>
            <person name="Vaillancourt B."/>
            <person name="Sakai H."/>
            <person name="Lee S.S."/>
            <person name="Kim J."/>
            <person name="Numa H."/>
            <person name="Itoh T."/>
            <person name="Buell C.R."/>
            <person name="Matsumoto T."/>
        </authorList>
    </citation>
    <scope>NUCLEOTIDE SEQUENCE [LARGE SCALE GENOMIC DNA]</scope>
    <source>
        <strain evidence="3">cv. Nipponbare</strain>
    </source>
</reference>
<reference evidence="3" key="1">
    <citation type="journal article" date="2005" name="Nature">
        <title>The map-based sequence of the rice genome.</title>
        <authorList>
            <consortium name="International rice genome sequencing project (IRGSP)"/>
            <person name="Matsumoto T."/>
            <person name="Wu J."/>
            <person name="Kanamori H."/>
            <person name="Katayose Y."/>
            <person name="Fujisawa M."/>
            <person name="Namiki N."/>
            <person name="Mizuno H."/>
            <person name="Yamamoto K."/>
            <person name="Antonio B.A."/>
            <person name="Baba T."/>
            <person name="Sakata K."/>
            <person name="Nagamura Y."/>
            <person name="Aoki H."/>
            <person name="Arikawa K."/>
            <person name="Arita K."/>
            <person name="Bito T."/>
            <person name="Chiden Y."/>
            <person name="Fujitsuka N."/>
            <person name="Fukunaka R."/>
            <person name="Hamada M."/>
            <person name="Harada C."/>
            <person name="Hayashi A."/>
            <person name="Hijishita S."/>
            <person name="Honda M."/>
            <person name="Hosokawa S."/>
            <person name="Ichikawa Y."/>
            <person name="Idonuma A."/>
            <person name="Iijima M."/>
            <person name="Ikeda M."/>
            <person name="Ikeno M."/>
            <person name="Ito K."/>
            <person name="Ito S."/>
            <person name="Ito T."/>
            <person name="Ito Y."/>
            <person name="Ito Y."/>
            <person name="Iwabuchi A."/>
            <person name="Kamiya K."/>
            <person name="Karasawa W."/>
            <person name="Kurita K."/>
            <person name="Katagiri S."/>
            <person name="Kikuta A."/>
            <person name="Kobayashi H."/>
            <person name="Kobayashi N."/>
            <person name="Machita K."/>
            <person name="Maehara T."/>
            <person name="Masukawa M."/>
            <person name="Mizubayashi T."/>
            <person name="Mukai Y."/>
            <person name="Nagasaki H."/>
            <person name="Nagata Y."/>
            <person name="Naito S."/>
            <person name="Nakashima M."/>
            <person name="Nakama Y."/>
            <person name="Nakamichi Y."/>
            <person name="Nakamura M."/>
            <person name="Meguro A."/>
            <person name="Negishi M."/>
            <person name="Ohta I."/>
            <person name="Ohta T."/>
            <person name="Okamoto M."/>
            <person name="Ono N."/>
            <person name="Saji S."/>
            <person name="Sakaguchi M."/>
            <person name="Sakai K."/>
            <person name="Shibata M."/>
            <person name="Shimokawa T."/>
            <person name="Song J."/>
            <person name="Takazaki Y."/>
            <person name="Terasawa K."/>
            <person name="Tsugane M."/>
            <person name="Tsuji K."/>
            <person name="Ueda S."/>
            <person name="Waki K."/>
            <person name="Yamagata H."/>
            <person name="Yamamoto M."/>
            <person name="Yamamoto S."/>
            <person name="Yamane H."/>
            <person name="Yoshiki S."/>
            <person name="Yoshihara R."/>
            <person name="Yukawa K."/>
            <person name="Zhong H."/>
            <person name="Yano M."/>
            <person name="Yuan Q."/>
            <person name="Ouyang S."/>
            <person name="Liu J."/>
            <person name="Jones K.M."/>
            <person name="Gansberger K."/>
            <person name="Moffat K."/>
            <person name="Hill J."/>
            <person name="Bera J."/>
            <person name="Fadrosh D."/>
            <person name="Jin S."/>
            <person name="Johri S."/>
            <person name="Kim M."/>
            <person name="Overton L."/>
            <person name="Reardon M."/>
            <person name="Tsitrin T."/>
            <person name="Vuong H."/>
            <person name="Weaver B."/>
            <person name="Ciecko A."/>
            <person name="Tallon L."/>
            <person name="Jackson J."/>
            <person name="Pai G."/>
            <person name="Aken S.V."/>
            <person name="Utterback T."/>
            <person name="Reidmuller S."/>
            <person name="Feldblyum T."/>
            <person name="Hsiao J."/>
            <person name="Zismann V."/>
            <person name="Iobst S."/>
            <person name="de Vazeille A.R."/>
            <person name="Buell C.R."/>
            <person name="Ying K."/>
            <person name="Li Y."/>
            <person name="Lu T."/>
            <person name="Huang Y."/>
            <person name="Zhao Q."/>
            <person name="Feng Q."/>
            <person name="Zhang L."/>
            <person name="Zhu J."/>
            <person name="Weng Q."/>
            <person name="Mu J."/>
            <person name="Lu Y."/>
            <person name="Fan D."/>
            <person name="Liu Y."/>
            <person name="Guan J."/>
            <person name="Zhang Y."/>
            <person name="Yu S."/>
            <person name="Liu X."/>
            <person name="Zhang Y."/>
            <person name="Hong G."/>
            <person name="Han B."/>
            <person name="Choisne N."/>
            <person name="Demange N."/>
            <person name="Orjeda G."/>
            <person name="Samain S."/>
            <person name="Cattolico L."/>
            <person name="Pelletier E."/>
            <person name="Couloux A."/>
            <person name="Segurens B."/>
            <person name="Wincker P."/>
            <person name="D'Hont A."/>
            <person name="Scarpelli C."/>
            <person name="Weissenbach J."/>
            <person name="Salanoubat M."/>
            <person name="Quetier F."/>
            <person name="Yu Y."/>
            <person name="Kim H.R."/>
            <person name="Rambo T."/>
            <person name="Currie J."/>
            <person name="Collura K."/>
            <person name="Luo M."/>
            <person name="Yang T."/>
            <person name="Ammiraju J.S.S."/>
            <person name="Engler F."/>
            <person name="Soderlund C."/>
            <person name="Wing R.A."/>
            <person name="Palmer L.E."/>
            <person name="de la Bastide M."/>
            <person name="Spiegel L."/>
            <person name="Nascimento L."/>
            <person name="Zutavern T."/>
            <person name="O'Shaughnessy A."/>
            <person name="Dike S."/>
            <person name="Dedhia N."/>
            <person name="Preston R."/>
            <person name="Balija V."/>
            <person name="McCombie W.R."/>
            <person name="Chow T."/>
            <person name="Chen H."/>
            <person name="Chung M."/>
            <person name="Chen C."/>
            <person name="Shaw J."/>
            <person name="Wu H."/>
            <person name="Hsiao K."/>
            <person name="Chao Y."/>
            <person name="Chu M."/>
            <person name="Cheng C."/>
            <person name="Hour A."/>
            <person name="Lee P."/>
            <person name="Lin S."/>
            <person name="Lin Y."/>
            <person name="Liou J."/>
            <person name="Liu S."/>
            <person name="Hsing Y."/>
            <person name="Raghuvanshi S."/>
            <person name="Mohanty A."/>
            <person name="Bharti A.K."/>
            <person name="Gaur A."/>
            <person name="Gupta V."/>
            <person name="Kumar D."/>
            <person name="Ravi V."/>
            <person name="Vij S."/>
            <person name="Kapur A."/>
            <person name="Khurana P."/>
            <person name="Khurana P."/>
            <person name="Khurana J.P."/>
            <person name="Tyagi A.K."/>
            <person name="Gaikwad K."/>
            <person name="Singh A."/>
            <person name="Dalal V."/>
            <person name="Srivastava S."/>
            <person name="Dixit A."/>
            <person name="Pal A.K."/>
            <person name="Ghazi I.A."/>
            <person name="Yadav M."/>
            <person name="Pandit A."/>
            <person name="Bhargava A."/>
            <person name="Sureshbabu K."/>
            <person name="Batra K."/>
            <person name="Sharma T.R."/>
            <person name="Mohapatra T."/>
            <person name="Singh N.K."/>
            <person name="Messing J."/>
            <person name="Nelson A.B."/>
            <person name="Fuks G."/>
            <person name="Kavchok S."/>
            <person name="Keizer G."/>
            <person name="Linton E."/>
            <person name="Llaca V."/>
            <person name="Song R."/>
            <person name="Tanyolac B."/>
            <person name="Young S."/>
            <person name="Ho-Il K."/>
            <person name="Hahn J.H."/>
            <person name="Sangsakoo G."/>
            <person name="Vanavichit A."/>
            <person name="de Mattos Luiz.A.T."/>
            <person name="Zimmer P.D."/>
            <person name="Malone G."/>
            <person name="Dellagostin O."/>
            <person name="de Oliveira A.C."/>
            <person name="Bevan M."/>
            <person name="Bancroft I."/>
            <person name="Minx P."/>
            <person name="Cordum H."/>
            <person name="Wilson R."/>
            <person name="Cheng Z."/>
            <person name="Jin W."/>
            <person name="Jiang J."/>
            <person name="Leong S.A."/>
            <person name="Iwama H."/>
            <person name="Gojobori T."/>
            <person name="Itoh T."/>
            <person name="Niimura Y."/>
            <person name="Fujii Y."/>
            <person name="Habara T."/>
            <person name="Sakai H."/>
            <person name="Sato Y."/>
            <person name="Wilson G."/>
            <person name="Kumar K."/>
            <person name="McCouch S."/>
            <person name="Juretic N."/>
            <person name="Hoen D."/>
            <person name="Wright S."/>
            <person name="Bruskiewich R."/>
            <person name="Bureau T."/>
            <person name="Miyao A."/>
            <person name="Hirochika H."/>
            <person name="Nishikawa T."/>
            <person name="Kadowaki K."/>
            <person name="Sugiura M."/>
            <person name="Burr B."/>
            <person name="Sasaki T."/>
        </authorList>
    </citation>
    <scope>NUCLEOTIDE SEQUENCE [LARGE SCALE GENOMIC DNA]</scope>
    <source>
        <strain evidence="3">cv. Nipponbare</strain>
    </source>
</reference>
<sequence>SGGRLPFLSHHHHPHHPAPGIETSSAAGIETSAAAERRRPAGGVGREKQWEDEGNSGGREKQWEDEGNGGGRKKQAAAATSTLTPEMAMAMAAWSAAKRPKRNSDTSAAASPRPPSTTSRRCPRPPALLPPPAPHVLLPQAAVLTRPPSRHRRRLWPVGPRPSVAARTAAGSPRPPIAGPSSPYPASCASRRRRFGLLRLRHDGAQPGCRHRSQVAPPSPPAAGEREREWRGERGN</sequence>
<dbReference type="Proteomes" id="UP000059680">
    <property type="component" value="Chromosome 6"/>
</dbReference>
<reference evidence="2 3" key="2">
    <citation type="journal article" date="2013" name="Plant Cell Physiol.">
        <title>Rice Annotation Project Database (RAP-DB): an integrative and interactive database for rice genomics.</title>
        <authorList>
            <person name="Sakai H."/>
            <person name="Lee S.S."/>
            <person name="Tanaka T."/>
            <person name="Numa H."/>
            <person name="Kim J."/>
            <person name="Kawahara Y."/>
            <person name="Wakimoto H."/>
            <person name="Yang C.C."/>
            <person name="Iwamoto M."/>
            <person name="Abe T."/>
            <person name="Yamada Y."/>
            <person name="Muto A."/>
            <person name="Inokuchi H."/>
            <person name="Ikemura T."/>
            <person name="Matsumoto T."/>
            <person name="Sasaki T."/>
            <person name="Itoh T."/>
        </authorList>
    </citation>
    <scope>NUCLEOTIDE SEQUENCE [LARGE SCALE GENOMIC DNA]</scope>
    <source>
        <strain evidence="3">cv. Nipponbare</strain>
    </source>
</reference>
<dbReference type="Gramene" id="Os06t0626766-00">
    <property type="protein sequence ID" value="Os06t0626766-00"/>
    <property type="gene ID" value="Os06g0626766"/>
</dbReference>
<evidence type="ECO:0000313" key="3">
    <source>
        <dbReference type="Proteomes" id="UP000059680"/>
    </source>
</evidence>
<gene>
    <name evidence="2" type="ordered locus">Os06g0626766</name>
    <name evidence="2" type="ORF">OSNPB_060626766</name>
</gene>
<evidence type="ECO:0000313" key="2">
    <source>
        <dbReference type="EMBL" id="BAS98706.1"/>
    </source>
</evidence>
<feature type="region of interest" description="Disordered" evidence="1">
    <location>
        <begin position="1"/>
        <end position="236"/>
    </location>
</feature>
<dbReference type="PaxDb" id="39947-A0A0P0WZE2"/>
<feature type="compositionally biased region" description="Low complexity" evidence="1">
    <location>
        <begin position="106"/>
        <end position="120"/>
    </location>
</feature>
<feature type="compositionally biased region" description="Low complexity" evidence="1">
    <location>
        <begin position="87"/>
        <end position="97"/>
    </location>
</feature>